<protein>
    <recommendedName>
        <fullName evidence="7">Glycosyltransferase</fullName>
    </recommendedName>
</protein>
<proteinExistence type="inferred from homology"/>
<evidence type="ECO:0000313" key="5">
    <source>
        <dbReference type="EMBL" id="KAF9614400.1"/>
    </source>
</evidence>
<dbReference type="EMBL" id="JADFTS010000003">
    <property type="protein sequence ID" value="KAF9614400.1"/>
    <property type="molecule type" value="Genomic_DNA"/>
</dbReference>
<dbReference type="OrthoDB" id="5835829at2759"/>
<comment type="caution">
    <text evidence="5">The sequence shown here is derived from an EMBL/GenBank/DDBJ whole genome shotgun (WGS) entry which is preliminary data.</text>
</comment>
<evidence type="ECO:0000256" key="3">
    <source>
        <dbReference type="ARBA" id="ARBA00022679"/>
    </source>
</evidence>
<dbReference type="PROSITE" id="PS00375">
    <property type="entry name" value="UDPGT"/>
    <property type="match status" value="1"/>
</dbReference>
<dbReference type="InterPro" id="IPR002213">
    <property type="entry name" value="UDP_glucos_trans"/>
</dbReference>
<dbReference type="Gene3D" id="3.40.50.2000">
    <property type="entry name" value="Glycogen Phosphorylase B"/>
    <property type="match status" value="4"/>
</dbReference>
<dbReference type="Proteomes" id="UP000631114">
    <property type="component" value="Unassembled WGS sequence"/>
</dbReference>
<comment type="similarity">
    <text evidence="1 4">Belongs to the UDP-glycosyltransferase family.</text>
</comment>
<reference evidence="5 6" key="1">
    <citation type="submission" date="2020-10" db="EMBL/GenBank/DDBJ databases">
        <title>The Coptis chinensis genome and diversification of protoberbering-type alkaloids.</title>
        <authorList>
            <person name="Wang B."/>
            <person name="Shu S."/>
            <person name="Song C."/>
            <person name="Liu Y."/>
        </authorList>
    </citation>
    <scope>NUCLEOTIDE SEQUENCE [LARGE SCALE GENOMIC DNA]</scope>
    <source>
        <strain evidence="5">HL-2020</strain>
        <tissue evidence="5">Leaf</tissue>
    </source>
</reference>
<organism evidence="5 6">
    <name type="scientific">Coptis chinensis</name>
    <dbReference type="NCBI Taxonomy" id="261450"/>
    <lineage>
        <taxon>Eukaryota</taxon>
        <taxon>Viridiplantae</taxon>
        <taxon>Streptophyta</taxon>
        <taxon>Embryophyta</taxon>
        <taxon>Tracheophyta</taxon>
        <taxon>Spermatophyta</taxon>
        <taxon>Magnoliopsida</taxon>
        <taxon>Ranunculales</taxon>
        <taxon>Ranunculaceae</taxon>
        <taxon>Coptidoideae</taxon>
        <taxon>Coptis</taxon>
    </lineage>
</organism>
<sequence length="388" mass="43132">MAAEASQLHVFFFPLMAHGRIIPCIDITRQFAARGTKSTIITTPLNALRFTDSIDGDKQAGLDIEFQMIPFPAVEAGLPEGCESTSSLTSPAMLMNFFKALGTLQQPFEQLLQEHRPDCIVTSSSEVFVVPGLPDQIELTKSQMFNGGVSDNISPSTDDKLEEVDGKSFGVLMNSFQELEPDYVEYYRKEMGRRSWHIGPVSLYASHVPFIWVVKMDKNKANEQFLPEGFEKRMEGKGLIIRDWAPQVLILDHVAVGGFMTHCGWNSILEGITSGVPLITWPVFAEQFYNEKLVTQVLKTGISAGNKVWSPWVEVEYVSVTKDRIEAIVTQLMGNGEAAEGMRRRATALGEKAKKSVENGGSSYNQLTALIEELKVHSHQTNIDKPTQ</sequence>
<dbReference type="GO" id="GO:0035251">
    <property type="term" value="F:UDP-glucosyltransferase activity"/>
    <property type="evidence" value="ECO:0007669"/>
    <property type="project" value="TreeGrafter"/>
</dbReference>
<evidence type="ECO:0000256" key="4">
    <source>
        <dbReference type="RuleBase" id="RU003718"/>
    </source>
</evidence>
<accession>A0A835IAB9</accession>
<dbReference type="InterPro" id="IPR035595">
    <property type="entry name" value="UDP_glycos_trans_CS"/>
</dbReference>
<dbReference type="PANTHER" id="PTHR48047">
    <property type="entry name" value="GLYCOSYLTRANSFERASE"/>
    <property type="match status" value="1"/>
</dbReference>
<name>A0A835IAB9_9MAGN</name>
<gene>
    <name evidence="5" type="ORF">IFM89_018545</name>
</gene>
<dbReference type="FunFam" id="3.40.50.2000:FF:000431">
    <property type="entry name" value="UDP-glycosyltransferase 90A1"/>
    <property type="match status" value="1"/>
</dbReference>
<keyword evidence="3 4" id="KW-0808">Transferase</keyword>
<keyword evidence="6" id="KW-1185">Reference proteome</keyword>
<dbReference type="AlphaFoldDB" id="A0A835IAB9"/>
<evidence type="ECO:0008006" key="7">
    <source>
        <dbReference type="Google" id="ProtNLM"/>
    </source>
</evidence>
<evidence type="ECO:0000313" key="6">
    <source>
        <dbReference type="Proteomes" id="UP000631114"/>
    </source>
</evidence>
<dbReference type="Pfam" id="PF00201">
    <property type="entry name" value="UDPGT"/>
    <property type="match status" value="1"/>
</dbReference>
<dbReference type="SUPFAM" id="SSF53756">
    <property type="entry name" value="UDP-Glycosyltransferase/glycogen phosphorylase"/>
    <property type="match status" value="1"/>
</dbReference>
<keyword evidence="2 4" id="KW-0328">Glycosyltransferase</keyword>
<evidence type="ECO:0000256" key="1">
    <source>
        <dbReference type="ARBA" id="ARBA00009995"/>
    </source>
</evidence>
<evidence type="ECO:0000256" key="2">
    <source>
        <dbReference type="ARBA" id="ARBA00022676"/>
    </source>
</evidence>
<dbReference type="PANTHER" id="PTHR48047:SF45">
    <property type="entry name" value="SCOPOLETIN GLUCOSYLTRANSFERASE-LIKE"/>
    <property type="match status" value="1"/>
</dbReference>
<dbReference type="CDD" id="cd03784">
    <property type="entry name" value="GT1_Gtf-like"/>
    <property type="match status" value="1"/>
</dbReference>